<evidence type="ECO:0000313" key="4">
    <source>
        <dbReference type="Proteomes" id="UP001598201"/>
    </source>
</evidence>
<dbReference type="GeneID" id="95420559"/>
<sequence length="100" mass="11072">MTISSTTKEFILSCLEKVGVDNRKLAAIAQGADIYGPEGLLDSIHLVGFIAEMGEWMEARTEVSGSFFDILDGDLFENFKNINQIESLLSRRFSDVSFSS</sequence>
<dbReference type="AlphaFoldDB" id="A0A0H3FGR2"/>
<dbReference type="HOGENOM" id="CLU_2303678_0_0_6"/>
<evidence type="ECO:0000313" key="2">
    <source>
        <dbReference type="EMBL" id="MFD3225063.1"/>
    </source>
</evidence>
<organism evidence="1 3">
    <name type="scientific">Rahnella sp. (strain Y9602)</name>
    <dbReference type="NCBI Taxonomy" id="2703885"/>
    <lineage>
        <taxon>Bacteria</taxon>
        <taxon>Pseudomonadati</taxon>
        <taxon>Pseudomonadota</taxon>
        <taxon>Gammaproteobacteria</taxon>
        <taxon>Enterobacterales</taxon>
        <taxon>Yersiniaceae</taxon>
        <taxon>Rahnella</taxon>
    </lineage>
</organism>
<dbReference type="KEGG" id="rah:Rahaq_4679"/>
<dbReference type="EMBL" id="CP002506">
    <property type="protein sequence ID" value="ADW76259.1"/>
    <property type="molecule type" value="Genomic_DNA"/>
</dbReference>
<evidence type="ECO:0000313" key="3">
    <source>
        <dbReference type="Proteomes" id="UP000007257"/>
    </source>
</evidence>
<dbReference type="RefSeq" id="WP_013577940.1">
    <property type="nucleotide sequence ID" value="NC_015062.1"/>
</dbReference>
<evidence type="ECO:0008006" key="5">
    <source>
        <dbReference type="Google" id="ProtNLM"/>
    </source>
</evidence>
<keyword evidence="4" id="KW-1185">Reference proteome</keyword>
<geneLocation type="plasmid" evidence="1 3">
    <name>pRAHAQ01</name>
</geneLocation>
<protein>
    <recommendedName>
        <fullName evidence="5">Carrier domain-containing protein</fullName>
    </recommendedName>
</protein>
<name>A0A0H3FGR2_RAHSY</name>
<dbReference type="OrthoDB" id="7029906at2"/>
<reference evidence="1 3" key="2">
    <citation type="journal article" date="2012" name="J. Bacteriol.">
        <title>Complete Genome Sequence of Rahnella sp. Strain Y9602, a Gammaproteobacterium Isolate from Metal- and Radionuclide-Contaminated Soil.</title>
        <authorList>
            <person name="Martinez R.J."/>
            <person name="Bruce D."/>
            <person name="Detter C."/>
            <person name="Goodwin L.A."/>
            <person name="Han J."/>
            <person name="Han C.S."/>
            <person name="Held B."/>
            <person name="Land M.L."/>
            <person name="Mikhailova N."/>
            <person name="Nolan M."/>
            <person name="Pennacchio L."/>
            <person name="Pitluck S."/>
            <person name="Tapia R."/>
            <person name="Woyke T."/>
            <person name="Sobecky P.A."/>
        </authorList>
    </citation>
    <scope>NUCLEOTIDE SEQUENCE [LARGE SCALE GENOMIC DNA]</scope>
    <source>
        <strain evidence="1 3">Y9602</strain>
        <plasmid evidence="1 3">pRAHAQ01</plasmid>
    </source>
</reference>
<dbReference type="EMBL" id="JBHUCJ010000040">
    <property type="protein sequence ID" value="MFD3225063.1"/>
    <property type="molecule type" value="Genomic_DNA"/>
</dbReference>
<proteinExistence type="predicted"/>
<accession>A0A0H3FGR2</accession>
<evidence type="ECO:0000313" key="1">
    <source>
        <dbReference type="EMBL" id="ADW76259.1"/>
    </source>
</evidence>
<dbReference type="Proteomes" id="UP000007257">
    <property type="component" value="Plasmid pRAHAQ01"/>
</dbReference>
<dbReference type="eggNOG" id="ENOG5033IG5">
    <property type="taxonomic scope" value="Bacteria"/>
</dbReference>
<reference evidence="2 4" key="3">
    <citation type="submission" date="2024-09" db="EMBL/GenBank/DDBJ databases">
        <title>Genomes of Rahnella.</title>
        <authorList>
            <person name="Mnguni F.C."/>
            <person name="Shin G.Y."/>
            <person name="Coutinho T."/>
        </authorList>
    </citation>
    <scope>NUCLEOTIDE SEQUENCE [LARGE SCALE GENOMIC DNA]</scope>
    <source>
        <strain evidence="2 4">20WA0057</strain>
    </source>
</reference>
<reference evidence="3" key="1">
    <citation type="submission" date="2011-01" db="EMBL/GenBank/DDBJ databases">
        <title>Complete sequence of plasmid1 of Rahnella sp. Y9602.</title>
        <authorList>
            <consortium name="US DOE Joint Genome Institute"/>
            <person name="Lucas S."/>
            <person name="Copeland A."/>
            <person name="Lapidus A."/>
            <person name="Cheng J.-F."/>
            <person name="Goodwin L."/>
            <person name="Pitluck S."/>
            <person name="Lu M."/>
            <person name="Detter J.C."/>
            <person name="Han C."/>
            <person name="Tapia R."/>
            <person name="Land M."/>
            <person name="Hauser L."/>
            <person name="Kyrpides N."/>
            <person name="Ivanova N."/>
            <person name="Ovchinnikova G."/>
            <person name="Pagani I."/>
            <person name="Sobecky P.A."/>
            <person name="Martinez R.J."/>
            <person name="Woyke T."/>
        </authorList>
    </citation>
    <scope>NUCLEOTIDE SEQUENCE [LARGE SCALE GENOMIC DNA]</scope>
    <source>
        <strain evidence="3">Y9602</strain>
        <plasmid evidence="3">pRAHAQ01</plasmid>
    </source>
</reference>
<keyword evidence="1" id="KW-0614">Plasmid</keyword>
<dbReference type="Proteomes" id="UP001598201">
    <property type="component" value="Unassembled WGS sequence"/>
</dbReference>
<gene>
    <name evidence="1" type="ordered locus">Rahaq_4679</name>
    <name evidence="2" type="ORF">ACFPK4_16110</name>
</gene>